<accession>W1Y167</accession>
<sequence>MYKLQKERSTGIGWDLTVDQSAATLVGYNSQVHANQGTGLGSTINITKCCSIW</sequence>
<evidence type="ECO:0000313" key="1">
    <source>
        <dbReference type="EMBL" id="ETJ36171.1"/>
    </source>
</evidence>
<protein>
    <submittedName>
        <fullName evidence="1">Hep/Hag repeat protein</fullName>
    </submittedName>
</protein>
<organism evidence="1">
    <name type="scientific">human gut metagenome</name>
    <dbReference type="NCBI Taxonomy" id="408170"/>
    <lineage>
        <taxon>unclassified sequences</taxon>
        <taxon>metagenomes</taxon>
        <taxon>organismal metagenomes</taxon>
    </lineage>
</organism>
<gene>
    <name evidence="1" type="ORF">Q604_UNBC09553G0002</name>
</gene>
<name>W1Y167_9ZZZZ</name>
<dbReference type="AlphaFoldDB" id="W1Y167"/>
<dbReference type="EMBL" id="AZMM01009553">
    <property type="protein sequence ID" value="ETJ36171.1"/>
    <property type="molecule type" value="Genomic_DNA"/>
</dbReference>
<comment type="caution">
    <text evidence="1">The sequence shown here is derived from an EMBL/GenBank/DDBJ whole genome shotgun (WGS) entry which is preliminary data.</text>
</comment>
<proteinExistence type="predicted"/>
<feature type="non-terminal residue" evidence="1">
    <location>
        <position position="53"/>
    </location>
</feature>
<reference evidence="1" key="1">
    <citation type="submission" date="2013-12" db="EMBL/GenBank/DDBJ databases">
        <title>A Varibaculum cambriense genome reconstructed from a premature infant gut community with otherwise low bacterial novelty that shifts toward anaerobic metabolism during the third week of life.</title>
        <authorList>
            <person name="Brown C.T."/>
            <person name="Sharon I."/>
            <person name="Thomas B.C."/>
            <person name="Castelle C.J."/>
            <person name="Morowitz M.J."/>
            <person name="Banfield J.F."/>
        </authorList>
    </citation>
    <scope>NUCLEOTIDE SEQUENCE</scope>
</reference>